<evidence type="ECO:0008006" key="3">
    <source>
        <dbReference type="Google" id="ProtNLM"/>
    </source>
</evidence>
<dbReference type="EMBL" id="JAJTJA010000010">
    <property type="protein sequence ID" value="KAH8692780.1"/>
    <property type="molecule type" value="Genomic_DNA"/>
</dbReference>
<keyword evidence="2" id="KW-1185">Reference proteome</keyword>
<accession>A0AAD4KJ95</accession>
<proteinExistence type="predicted"/>
<comment type="caution">
    <text evidence="1">The sequence shown here is derived from an EMBL/GenBank/DDBJ whole genome shotgun (WGS) entry which is preliminary data.</text>
</comment>
<gene>
    <name evidence="1" type="ORF">BGW36DRAFT_27444</name>
</gene>
<name>A0AAD4KJ95_9EURO</name>
<dbReference type="Proteomes" id="UP001201262">
    <property type="component" value="Unassembled WGS sequence"/>
</dbReference>
<dbReference type="RefSeq" id="XP_046068653.1">
    <property type="nucleotide sequence ID" value="XM_046210174.1"/>
</dbReference>
<evidence type="ECO:0000313" key="2">
    <source>
        <dbReference type="Proteomes" id="UP001201262"/>
    </source>
</evidence>
<organism evidence="1 2">
    <name type="scientific">Talaromyces proteolyticus</name>
    <dbReference type="NCBI Taxonomy" id="1131652"/>
    <lineage>
        <taxon>Eukaryota</taxon>
        <taxon>Fungi</taxon>
        <taxon>Dikarya</taxon>
        <taxon>Ascomycota</taxon>
        <taxon>Pezizomycotina</taxon>
        <taxon>Eurotiomycetes</taxon>
        <taxon>Eurotiomycetidae</taxon>
        <taxon>Eurotiales</taxon>
        <taxon>Trichocomaceae</taxon>
        <taxon>Talaromyces</taxon>
        <taxon>Talaromyces sect. Bacilispori</taxon>
    </lineage>
</organism>
<dbReference type="GeneID" id="70240461"/>
<evidence type="ECO:0000313" key="1">
    <source>
        <dbReference type="EMBL" id="KAH8692780.1"/>
    </source>
</evidence>
<dbReference type="AlphaFoldDB" id="A0AAD4KJ95"/>
<protein>
    <recommendedName>
        <fullName evidence="3">Transcription factor domain-containing protein</fullName>
    </recommendedName>
</protein>
<sequence length="273" mass="31127">MMKNIYSNGVKQNIQYESSLLAYALLIDTVRSLHFGMPATIASSLADVPFPSQQSSFSQLLSATIFGFPKALWLPYSEENALLLLLLIFSEEQIWKTKMIHGTIPAGFPGDDARSNSLAYMKSIQRALNRWKVEYFDRTTSEIKALYQFCEIYLLLQNLENLPDMVKYREQHNGVPGLSQVHTMSNEEEQNRAKASHHAWLLLEHVSACSKSNAVWLPIILYLSGLVVWYDINSRQGSRSHGSMMVLNLFVKELRGMQWPCCIDMATNLEKLQ</sequence>
<reference evidence="1" key="1">
    <citation type="submission" date="2021-12" db="EMBL/GenBank/DDBJ databases">
        <title>Convergent genome expansion in fungi linked to evolution of root-endophyte symbiosis.</title>
        <authorList>
            <consortium name="DOE Joint Genome Institute"/>
            <person name="Ke Y.-H."/>
            <person name="Bonito G."/>
            <person name="Liao H.-L."/>
            <person name="Looney B."/>
            <person name="Rojas-Flechas A."/>
            <person name="Nash J."/>
            <person name="Hameed K."/>
            <person name="Schadt C."/>
            <person name="Martin F."/>
            <person name="Crous P.W."/>
            <person name="Miettinen O."/>
            <person name="Magnuson J.K."/>
            <person name="Labbe J."/>
            <person name="Jacobson D."/>
            <person name="Doktycz M.J."/>
            <person name="Veneault-Fourrey C."/>
            <person name="Kuo A."/>
            <person name="Mondo S."/>
            <person name="Calhoun S."/>
            <person name="Riley R."/>
            <person name="Ohm R."/>
            <person name="LaButti K."/>
            <person name="Andreopoulos B."/>
            <person name="Pangilinan J."/>
            <person name="Nolan M."/>
            <person name="Tritt A."/>
            <person name="Clum A."/>
            <person name="Lipzen A."/>
            <person name="Daum C."/>
            <person name="Barry K."/>
            <person name="Grigoriev I.V."/>
            <person name="Vilgalys R."/>
        </authorList>
    </citation>
    <scope>NUCLEOTIDE SEQUENCE</scope>
    <source>
        <strain evidence="1">PMI_201</strain>
    </source>
</reference>